<dbReference type="CDD" id="cd17920">
    <property type="entry name" value="DEXHc_RecQ"/>
    <property type="match status" value="1"/>
</dbReference>
<comment type="cofactor">
    <cofactor evidence="2">
        <name>Zn(2+)</name>
        <dbReference type="ChEBI" id="CHEBI:29105"/>
    </cofactor>
</comment>
<dbReference type="InterPro" id="IPR001650">
    <property type="entry name" value="Helicase_C-like"/>
</dbReference>
<dbReference type="NCBIfam" id="TIGR01389">
    <property type="entry name" value="recQ"/>
    <property type="match status" value="1"/>
</dbReference>
<dbReference type="Pfam" id="PF00271">
    <property type="entry name" value="Helicase_C"/>
    <property type="match status" value="1"/>
</dbReference>
<keyword evidence="4" id="KW-0479">Metal-binding</keyword>
<dbReference type="InterPro" id="IPR014001">
    <property type="entry name" value="Helicase_ATP-bd"/>
</dbReference>
<evidence type="ECO:0000256" key="16">
    <source>
        <dbReference type="NCBIfam" id="TIGR01389"/>
    </source>
</evidence>
<evidence type="ECO:0000313" key="22">
    <source>
        <dbReference type="Proteomes" id="UP000319852"/>
    </source>
</evidence>
<dbReference type="GO" id="GO:0006260">
    <property type="term" value="P:DNA replication"/>
    <property type="evidence" value="ECO:0007669"/>
    <property type="project" value="InterPro"/>
</dbReference>
<keyword evidence="11" id="KW-0238">DNA-binding</keyword>
<dbReference type="GO" id="GO:0043138">
    <property type="term" value="F:3'-5' DNA helicase activity"/>
    <property type="evidence" value="ECO:0007669"/>
    <property type="project" value="UniProtKB-EC"/>
</dbReference>
<dbReference type="InterPro" id="IPR027417">
    <property type="entry name" value="P-loop_NTPase"/>
</dbReference>
<keyword evidence="14" id="KW-0413">Isomerase</keyword>
<dbReference type="GO" id="GO:0043590">
    <property type="term" value="C:bacterial nucleoid"/>
    <property type="evidence" value="ECO:0007669"/>
    <property type="project" value="TreeGrafter"/>
</dbReference>
<keyword evidence="13" id="KW-0234">DNA repair</keyword>
<dbReference type="GO" id="GO:0009432">
    <property type="term" value="P:SOS response"/>
    <property type="evidence" value="ECO:0007669"/>
    <property type="project" value="UniProtKB-UniRule"/>
</dbReference>
<evidence type="ECO:0000256" key="14">
    <source>
        <dbReference type="ARBA" id="ARBA00023235"/>
    </source>
</evidence>
<dbReference type="Pfam" id="PF00570">
    <property type="entry name" value="HRDC"/>
    <property type="match status" value="1"/>
</dbReference>
<feature type="region of interest" description="Disordered" evidence="17">
    <location>
        <begin position="1"/>
        <end position="21"/>
    </location>
</feature>
<feature type="domain" description="HRDC" evidence="18">
    <location>
        <begin position="543"/>
        <end position="620"/>
    </location>
</feature>
<evidence type="ECO:0000256" key="3">
    <source>
        <dbReference type="ARBA" id="ARBA00005446"/>
    </source>
</evidence>
<dbReference type="GO" id="GO:0016787">
    <property type="term" value="F:hydrolase activity"/>
    <property type="evidence" value="ECO:0007669"/>
    <property type="project" value="UniProtKB-KW"/>
</dbReference>
<evidence type="ECO:0000256" key="4">
    <source>
        <dbReference type="ARBA" id="ARBA00022723"/>
    </source>
</evidence>
<dbReference type="Gene3D" id="3.40.50.300">
    <property type="entry name" value="P-loop containing nucleotide triphosphate hydrolases"/>
    <property type="match status" value="2"/>
</dbReference>
<dbReference type="GO" id="GO:0030894">
    <property type="term" value="C:replisome"/>
    <property type="evidence" value="ECO:0007669"/>
    <property type="project" value="TreeGrafter"/>
</dbReference>
<dbReference type="GO" id="GO:0005737">
    <property type="term" value="C:cytoplasm"/>
    <property type="evidence" value="ECO:0007669"/>
    <property type="project" value="TreeGrafter"/>
</dbReference>
<name>A0A517MUP5_9BACT</name>
<dbReference type="EMBL" id="CP036263">
    <property type="protein sequence ID" value="QDS98615.1"/>
    <property type="molecule type" value="Genomic_DNA"/>
</dbReference>
<dbReference type="PANTHER" id="PTHR13710:SF105">
    <property type="entry name" value="ATP-DEPENDENT DNA HELICASE Q1"/>
    <property type="match status" value="1"/>
</dbReference>
<dbReference type="InterPro" id="IPR011545">
    <property type="entry name" value="DEAD/DEAH_box_helicase_dom"/>
</dbReference>
<evidence type="ECO:0000256" key="5">
    <source>
        <dbReference type="ARBA" id="ARBA00022741"/>
    </source>
</evidence>
<evidence type="ECO:0000256" key="8">
    <source>
        <dbReference type="ARBA" id="ARBA00022806"/>
    </source>
</evidence>
<dbReference type="SMART" id="SM00490">
    <property type="entry name" value="HELICc"/>
    <property type="match status" value="1"/>
</dbReference>
<comment type="catalytic activity">
    <reaction evidence="15">
        <text>Couples ATP hydrolysis with the unwinding of duplex DNA by translocating in the 3'-5' direction.</text>
        <dbReference type="EC" id="5.6.2.4"/>
    </reaction>
</comment>
<reference evidence="21 22" key="1">
    <citation type="submission" date="2019-02" db="EMBL/GenBank/DDBJ databases">
        <title>Deep-cultivation of Planctomycetes and their phenomic and genomic characterization uncovers novel biology.</title>
        <authorList>
            <person name="Wiegand S."/>
            <person name="Jogler M."/>
            <person name="Boedeker C."/>
            <person name="Pinto D."/>
            <person name="Vollmers J."/>
            <person name="Rivas-Marin E."/>
            <person name="Kohn T."/>
            <person name="Peeters S.H."/>
            <person name="Heuer A."/>
            <person name="Rast P."/>
            <person name="Oberbeckmann S."/>
            <person name="Bunk B."/>
            <person name="Jeske O."/>
            <person name="Meyerdierks A."/>
            <person name="Storesund J.E."/>
            <person name="Kallscheuer N."/>
            <person name="Luecker S."/>
            <person name="Lage O.M."/>
            <person name="Pohl T."/>
            <person name="Merkel B.J."/>
            <person name="Hornburger P."/>
            <person name="Mueller R.-W."/>
            <person name="Bruemmer F."/>
            <person name="Labrenz M."/>
            <person name="Spormann A.M."/>
            <person name="Op den Camp H."/>
            <person name="Overmann J."/>
            <person name="Amann R."/>
            <person name="Jetten M.S.M."/>
            <person name="Mascher T."/>
            <person name="Medema M.H."/>
            <person name="Devos D.P."/>
            <person name="Kaster A.-K."/>
            <person name="Ovreas L."/>
            <person name="Rohde M."/>
            <person name="Galperin M.Y."/>
            <person name="Jogler C."/>
        </authorList>
    </citation>
    <scope>NUCLEOTIDE SEQUENCE [LARGE SCALE GENOMIC DNA]</scope>
    <source>
        <strain evidence="21 22">HG15A2</strain>
    </source>
</reference>
<sequence length="620" mass="69067">MAADDESMTAEDGTDLQSPDQESLRAALKKYWGYDQFRPLQREAMQFALEHRDSVVVLPTGGGKSLCYQAPALVLEGLTVVVSPLISLMKDQVDSLTDCGVPAACVHSMVGPDEKRQIAEDIRSGKLKLLYCSPERVVQQRTVEFLKSVQVSQVAVDEAHCISSWGHDFRPEYRQLRLLKDALPGVGMHAYTATATEQVCRDVAEQLGLEDAQMLVGSFDRPNLIYRVKRKHQALEQVRAVVEKHAGSAGIVYCISRKEVERTAAALAGWGCRVRAYHAGLDAEIRRQHQEEFASEAVDIIVATVAFGMGIDKSNVRYVVHLGMPKSLEQYQQESGRAGRDGLEAECLLIHSGGDAPLWRRIIADGEANGQEGALTALASMSAFCQSAICRHRAIVEHFGQQFDRENCGACDVCLAEVDLVEDATIIGQKIASCVIRLEQRYGADYTAKVLVGSNEQRILERGHETLSTYGLMEEHPLRAVRDWTEQLVGQGFLEKTGEYNTLSLTERGERLLRGELQPLLLKPAKSKRSVVRTTSENADDWEDVDRDLFAELRNLRRDLAQQRSVPAYIVFGDRTLRDMARRKPHTEDSLREVVGVGEKKLAEYGEAFLERIRQATLAE</sequence>
<evidence type="ECO:0000256" key="13">
    <source>
        <dbReference type="ARBA" id="ARBA00023204"/>
    </source>
</evidence>
<keyword evidence="6" id="KW-0227">DNA damage</keyword>
<feature type="domain" description="Helicase ATP-binding" evidence="19">
    <location>
        <begin position="45"/>
        <end position="213"/>
    </location>
</feature>
<dbReference type="FunFam" id="3.40.50.300:FF:000296">
    <property type="entry name" value="ATP-dependent DNA helicase RecQ"/>
    <property type="match status" value="1"/>
</dbReference>
<dbReference type="InterPro" id="IPR006293">
    <property type="entry name" value="DNA_helicase_ATP-dep_RecQ_bac"/>
</dbReference>
<dbReference type="InterPro" id="IPR004589">
    <property type="entry name" value="DNA_helicase_ATP-dep_RecQ"/>
</dbReference>
<dbReference type="SUPFAM" id="SSF47819">
    <property type="entry name" value="HRDC-like"/>
    <property type="match status" value="1"/>
</dbReference>
<dbReference type="InterPro" id="IPR010997">
    <property type="entry name" value="HRDC-like_sf"/>
</dbReference>
<dbReference type="GO" id="GO:0003677">
    <property type="term" value="F:DNA binding"/>
    <property type="evidence" value="ECO:0007669"/>
    <property type="project" value="UniProtKB-KW"/>
</dbReference>
<dbReference type="Gene3D" id="1.10.150.80">
    <property type="entry name" value="HRDC domain"/>
    <property type="match status" value="1"/>
</dbReference>
<dbReference type="RefSeq" id="WP_218932430.1">
    <property type="nucleotide sequence ID" value="NZ_CP036263.1"/>
</dbReference>
<dbReference type="InterPro" id="IPR002121">
    <property type="entry name" value="HRDC_dom"/>
</dbReference>
<evidence type="ECO:0000256" key="1">
    <source>
        <dbReference type="ARBA" id="ARBA00001946"/>
    </source>
</evidence>
<proteinExistence type="inferred from homology"/>
<keyword evidence="12" id="KW-0233">DNA recombination</keyword>
<dbReference type="InterPro" id="IPR018982">
    <property type="entry name" value="RQC_domain"/>
</dbReference>
<dbReference type="EC" id="5.6.2.4" evidence="16"/>
<dbReference type="PROSITE" id="PS51194">
    <property type="entry name" value="HELICASE_CTER"/>
    <property type="match status" value="1"/>
</dbReference>
<evidence type="ECO:0000256" key="15">
    <source>
        <dbReference type="ARBA" id="ARBA00034617"/>
    </source>
</evidence>
<organism evidence="21 22">
    <name type="scientific">Adhaeretor mobilis</name>
    <dbReference type="NCBI Taxonomy" id="1930276"/>
    <lineage>
        <taxon>Bacteria</taxon>
        <taxon>Pseudomonadati</taxon>
        <taxon>Planctomycetota</taxon>
        <taxon>Planctomycetia</taxon>
        <taxon>Pirellulales</taxon>
        <taxon>Lacipirellulaceae</taxon>
        <taxon>Adhaeretor</taxon>
    </lineage>
</organism>
<evidence type="ECO:0000259" key="19">
    <source>
        <dbReference type="PROSITE" id="PS51192"/>
    </source>
</evidence>
<dbReference type="SUPFAM" id="SSF52540">
    <property type="entry name" value="P-loop containing nucleoside triphosphate hydrolases"/>
    <property type="match status" value="1"/>
</dbReference>
<dbReference type="Pfam" id="PF00270">
    <property type="entry name" value="DEAD"/>
    <property type="match status" value="1"/>
</dbReference>
<dbReference type="Proteomes" id="UP000319852">
    <property type="component" value="Chromosome"/>
</dbReference>
<evidence type="ECO:0000256" key="2">
    <source>
        <dbReference type="ARBA" id="ARBA00001947"/>
    </source>
</evidence>
<dbReference type="GO" id="GO:0009378">
    <property type="term" value="F:four-way junction helicase activity"/>
    <property type="evidence" value="ECO:0007669"/>
    <property type="project" value="TreeGrafter"/>
</dbReference>
<dbReference type="Pfam" id="PF09382">
    <property type="entry name" value="RQC"/>
    <property type="match status" value="1"/>
</dbReference>
<evidence type="ECO:0000256" key="7">
    <source>
        <dbReference type="ARBA" id="ARBA00022801"/>
    </source>
</evidence>
<dbReference type="KEGG" id="amob:HG15A2_18960"/>
<evidence type="ECO:0000259" key="20">
    <source>
        <dbReference type="PROSITE" id="PS51194"/>
    </source>
</evidence>
<accession>A0A517MUP5</accession>
<comment type="cofactor">
    <cofactor evidence="1">
        <name>Mg(2+)</name>
        <dbReference type="ChEBI" id="CHEBI:18420"/>
    </cofactor>
</comment>
<dbReference type="InterPro" id="IPR032284">
    <property type="entry name" value="RecQ_Zn-bd"/>
</dbReference>
<evidence type="ECO:0000256" key="17">
    <source>
        <dbReference type="SAM" id="MobiDB-lite"/>
    </source>
</evidence>
<dbReference type="Gene3D" id="1.10.10.10">
    <property type="entry name" value="Winged helix-like DNA-binding domain superfamily/Winged helix DNA-binding domain"/>
    <property type="match status" value="1"/>
</dbReference>
<dbReference type="AlphaFoldDB" id="A0A517MUP5"/>
<keyword evidence="9" id="KW-0862">Zinc</keyword>
<dbReference type="GO" id="GO:0046872">
    <property type="term" value="F:metal ion binding"/>
    <property type="evidence" value="ECO:0007669"/>
    <property type="project" value="UniProtKB-KW"/>
</dbReference>
<dbReference type="InterPro" id="IPR044876">
    <property type="entry name" value="HRDC_dom_sf"/>
</dbReference>
<dbReference type="SMART" id="SM00956">
    <property type="entry name" value="RQC"/>
    <property type="match status" value="1"/>
</dbReference>
<dbReference type="FunFam" id="3.40.50.300:FF:000156">
    <property type="entry name" value="ATP-dependent DNA helicase recQ"/>
    <property type="match status" value="1"/>
</dbReference>
<evidence type="ECO:0000313" key="21">
    <source>
        <dbReference type="EMBL" id="QDS98615.1"/>
    </source>
</evidence>
<dbReference type="InterPro" id="IPR036390">
    <property type="entry name" value="WH_DNA-bd_sf"/>
</dbReference>
<dbReference type="PROSITE" id="PS50967">
    <property type="entry name" value="HRDC"/>
    <property type="match status" value="1"/>
</dbReference>
<feature type="domain" description="Helicase C-terminal" evidence="20">
    <location>
        <begin position="234"/>
        <end position="382"/>
    </location>
</feature>
<protein>
    <recommendedName>
        <fullName evidence="16">DNA helicase RecQ</fullName>
        <ecNumber evidence="16">5.6.2.4</ecNumber>
    </recommendedName>
</protein>
<dbReference type="GO" id="GO:0006310">
    <property type="term" value="P:DNA recombination"/>
    <property type="evidence" value="ECO:0007669"/>
    <property type="project" value="UniProtKB-UniRule"/>
</dbReference>
<evidence type="ECO:0000256" key="6">
    <source>
        <dbReference type="ARBA" id="ARBA00022763"/>
    </source>
</evidence>
<keyword evidence="22" id="KW-1185">Reference proteome</keyword>
<feature type="compositionally biased region" description="Acidic residues" evidence="17">
    <location>
        <begin position="1"/>
        <end position="14"/>
    </location>
</feature>
<dbReference type="PANTHER" id="PTHR13710">
    <property type="entry name" value="DNA HELICASE RECQ FAMILY MEMBER"/>
    <property type="match status" value="1"/>
</dbReference>
<gene>
    <name evidence="21" type="primary">recQ_2</name>
    <name evidence="21" type="ORF">HG15A2_18960</name>
</gene>
<keyword evidence="5" id="KW-0547">Nucleotide-binding</keyword>
<dbReference type="SMART" id="SM00341">
    <property type="entry name" value="HRDC"/>
    <property type="match status" value="1"/>
</dbReference>
<evidence type="ECO:0000256" key="9">
    <source>
        <dbReference type="ARBA" id="ARBA00022833"/>
    </source>
</evidence>
<comment type="similarity">
    <text evidence="3">Belongs to the helicase family. RecQ subfamily.</text>
</comment>
<dbReference type="GO" id="GO:0005524">
    <property type="term" value="F:ATP binding"/>
    <property type="evidence" value="ECO:0007669"/>
    <property type="project" value="UniProtKB-KW"/>
</dbReference>
<dbReference type="SMART" id="SM00487">
    <property type="entry name" value="DEXDc"/>
    <property type="match status" value="1"/>
</dbReference>
<dbReference type="NCBIfam" id="TIGR00614">
    <property type="entry name" value="recQ_fam"/>
    <property type="match status" value="1"/>
</dbReference>
<keyword evidence="10" id="KW-0067">ATP-binding</keyword>
<evidence type="ECO:0000256" key="12">
    <source>
        <dbReference type="ARBA" id="ARBA00023172"/>
    </source>
</evidence>
<keyword evidence="7 21" id="KW-0378">Hydrolase</keyword>
<keyword evidence="8 21" id="KW-0347">Helicase</keyword>
<dbReference type="GO" id="GO:0006281">
    <property type="term" value="P:DNA repair"/>
    <property type="evidence" value="ECO:0007669"/>
    <property type="project" value="UniProtKB-KW"/>
</dbReference>
<evidence type="ECO:0000256" key="10">
    <source>
        <dbReference type="ARBA" id="ARBA00022840"/>
    </source>
</evidence>
<evidence type="ECO:0000256" key="11">
    <source>
        <dbReference type="ARBA" id="ARBA00023125"/>
    </source>
</evidence>
<dbReference type="InterPro" id="IPR036388">
    <property type="entry name" value="WH-like_DNA-bd_sf"/>
</dbReference>
<evidence type="ECO:0000259" key="18">
    <source>
        <dbReference type="PROSITE" id="PS50967"/>
    </source>
</evidence>
<dbReference type="Pfam" id="PF16124">
    <property type="entry name" value="RecQ_Zn_bind"/>
    <property type="match status" value="1"/>
</dbReference>
<dbReference type="PROSITE" id="PS51192">
    <property type="entry name" value="HELICASE_ATP_BIND_1"/>
    <property type="match status" value="1"/>
</dbReference>
<dbReference type="SUPFAM" id="SSF46785">
    <property type="entry name" value="Winged helix' DNA-binding domain"/>
    <property type="match status" value="1"/>
</dbReference>